<keyword evidence="5 11" id="KW-0812">Transmembrane</keyword>
<evidence type="ECO:0000256" key="2">
    <source>
        <dbReference type="ARBA" id="ARBA00022448"/>
    </source>
</evidence>
<evidence type="ECO:0000256" key="13">
    <source>
        <dbReference type="SAM" id="SignalP"/>
    </source>
</evidence>
<dbReference type="Pfam" id="PF00593">
    <property type="entry name" value="TonB_dep_Rec_b-barrel"/>
    <property type="match status" value="1"/>
</dbReference>
<evidence type="ECO:0000256" key="4">
    <source>
        <dbReference type="ARBA" id="ARBA00022496"/>
    </source>
</evidence>
<dbReference type="InterPro" id="IPR039426">
    <property type="entry name" value="TonB-dep_rcpt-like"/>
</dbReference>
<sequence>MFRQHIASRRFALLLAGSTTVAGLPALAAPAPIAAVPPAAVSTAAVSAPNSQAGAPDGSEQAENITVSANKRRQRTRDVAGSVTVLTGKQLQALGAQSFADYLRLAPGAVFSEGVPGLSTVSFRGITDTNLLDQGQGTTGYFLNDVPLAEPGFAIAIPDIDTFDVSRVEILRGPQSTLFGSATLGGAVDYIANTADTHKYDAAFESSVLGVEGGDVGYTEKGMVNIPLIRDKLAVRGVLEYRQDPGYVDNVGTGEHGANQDLLRNARVSVTYEPTDGTKLTYLYLAQNNKISDQGYSQPFVGEYNKFTLIAEPYYTATQLHSLRLDQELSFGTLTGQAAFTRKNQYLGADYSAFYAGALGSLSPYSAPQTGDSKSMYYELRVASHDHQTVTWLAGAAYYQTWKRINAMLGVPGAQQYLAGLYGPQVAQSYAPDGDTFSQIIGDYDGSEESLFGEASYHGPAHLTFTFGGRLYWTSVTSSSENYGYYTALANDGTPFSPGHAATSDNGFLPKISLRWEPSRQFMAYGLISEGYRFGQPNVVTPDPNFTTPSGTSSDTLMNYEVGIRAGFFHDSLVFEPTLFWIDWSNIQTRLTRPDGITYGANAGDAVSRGAEITTSWTPVRGLRMQSNVTYLDAHLTDNVVRGGGLPDIPSGTALPTAAHWQFTETASYSFDNRFRPTITLLHHYIGHAKGALDTNFIQGDYNSVDVRFSAQLRNTALTFFVSNLTDSHGVTSGGSYGATPNGQQYFLLRPRTFGATLDWHL</sequence>
<dbReference type="InterPro" id="IPR012910">
    <property type="entry name" value="Plug_dom"/>
</dbReference>
<comment type="caution">
    <text evidence="16">The sequence shown here is derived from an EMBL/GenBank/DDBJ whole genome shotgun (WGS) entry which is preliminary data.</text>
</comment>
<protein>
    <submittedName>
        <fullName evidence="16">TonB-dependent receptor</fullName>
    </submittedName>
</protein>
<evidence type="ECO:0000256" key="9">
    <source>
        <dbReference type="ARBA" id="ARBA00023136"/>
    </source>
</evidence>
<dbReference type="PANTHER" id="PTHR32552">
    <property type="entry name" value="FERRICHROME IRON RECEPTOR-RELATED"/>
    <property type="match status" value="1"/>
</dbReference>
<keyword evidence="4" id="KW-0410">Iron transport</keyword>
<keyword evidence="10 11" id="KW-0998">Cell outer membrane</keyword>
<evidence type="ECO:0000259" key="15">
    <source>
        <dbReference type="Pfam" id="PF07715"/>
    </source>
</evidence>
<keyword evidence="2 11" id="KW-0813">Transport</keyword>
<name>A0ABT1W0G0_9PROT</name>
<dbReference type="InterPro" id="IPR000531">
    <property type="entry name" value="Beta-barrel_TonB"/>
</dbReference>
<keyword evidence="16" id="KW-0675">Receptor</keyword>
<dbReference type="InterPro" id="IPR036942">
    <property type="entry name" value="Beta-barrel_TonB_sf"/>
</dbReference>
<comment type="subcellular location">
    <subcellularLocation>
        <location evidence="1 11">Cell outer membrane</location>
        <topology evidence="1 11">Multi-pass membrane protein</topology>
    </subcellularLocation>
</comment>
<keyword evidence="7" id="KW-0406">Ion transport</keyword>
<evidence type="ECO:0000256" key="5">
    <source>
        <dbReference type="ARBA" id="ARBA00022692"/>
    </source>
</evidence>
<keyword evidence="13" id="KW-0732">Signal</keyword>
<feature type="chain" id="PRO_5046388610" evidence="13">
    <location>
        <begin position="29"/>
        <end position="762"/>
    </location>
</feature>
<evidence type="ECO:0000256" key="1">
    <source>
        <dbReference type="ARBA" id="ARBA00004571"/>
    </source>
</evidence>
<keyword evidence="9 11" id="KW-0472">Membrane</keyword>
<evidence type="ECO:0000256" key="12">
    <source>
        <dbReference type="RuleBase" id="RU003357"/>
    </source>
</evidence>
<feature type="domain" description="TonB-dependent receptor-like beta-barrel" evidence="14">
    <location>
        <begin position="276"/>
        <end position="725"/>
    </location>
</feature>
<evidence type="ECO:0000256" key="8">
    <source>
        <dbReference type="ARBA" id="ARBA00023077"/>
    </source>
</evidence>
<feature type="signal peptide" evidence="13">
    <location>
        <begin position="1"/>
        <end position="28"/>
    </location>
</feature>
<dbReference type="Pfam" id="PF07715">
    <property type="entry name" value="Plug"/>
    <property type="match status" value="1"/>
</dbReference>
<keyword evidence="6" id="KW-0408">Iron</keyword>
<evidence type="ECO:0000256" key="10">
    <source>
        <dbReference type="ARBA" id="ARBA00023237"/>
    </source>
</evidence>
<dbReference type="EMBL" id="JAMZEJ010000009">
    <property type="protein sequence ID" value="MCQ8242086.1"/>
    <property type="molecule type" value="Genomic_DNA"/>
</dbReference>
<dbReference type="SUPFAM" id="SSF56935">
    <property type="entry name" value="Porins"/>
    <property type="match status" value="1"/>
</dbReference>
<dbReference type="Proteomes" id="UP001524547">
    <property type="component" value="Unassembled WGS sequence"/>
</dbReference>
<accession>A0ABT1W0G0</accession>
<comment type="similarity">
    <text evidence="11 12">Belongs to the TonB-dependent receptor family.</text>
</comment>
<gene>
    <name evidence="16" type="ORF">NFI88_14700</name>
</gene>
<keyword evidence="17" id="KW-1185">Reference proteome</keyword>
<evidence type="ECO:0000313" key="17">
    <source>
        <dbReference type="Proteomes" id="UP001524547"/>
    </source>
</evidence>
<feature type="domain" description="TonB-dependent receptor plug" evidence="15">
    <location>
        <begin position="76"/>
        <end position="187"/>
    </location>
</feature>
<organism evidence="16 17">
    <name type="scientific">Rhizosaccharibacter radicis</name>
    <dbReference type="NCBI Taxonomy" id="2782605"/>
    <lineage>
        <taxon>Bacteria</taxon>
        <taxon>Pseudomonadati</taxon>
        <taxon>Pseudomonadota</taxon>
        <taxon>Alphaproteobacteria</taxon>
        <taxon>Acetobacterales</taxon>
        <taxon>Acetobacteraceae</taxon>
        <taxon>Rhizosaccharibacter</taxon>
    </lineage>
</organism>
<dbReference type="PANTHER" id="PTHR32552:SF81">
    <property type="entry name" value="TONB-DEPENDENT OUTER MEMBRANE RECEPTOR"/>
    <property type="match status" value="1"/>
</dbReference>
<evidence type="ECO:0000259" key="14">
    <source>
        <dbReference type="Pfam" id="PF00593"/>
    </source>
</evidence>
<evidence type="ECO:0000256" key="3">
    <source>
        <dbReference type="ARBA" id="ARBA00022452"/>
    </source>
</evidence>
<dbReference type="Gene3D" id="2.40.170.20">
    <property type="entry name" value="TonB-dependent receptor, beta-barrel domain"/>
    <property type="match status" value="1"/>
</dbReference>
<evidence type="ECO:0000256" key="7">
    <source>
        <dbReference type="ARBA" id="ARBA00023065"/>
    </source>
</evidence>
<evidence type="ECO:0000256" key="6">
    <source>
        <dbReference type="ARBA" id="ARBA00023004"/>
    </source>
</evidence>
<evidence type="ECO:0000313" key="16">
    <source>
        <dbReference type="EMBL" id="MCQ8242086.1"/>
    </source>
</evidence>
<keyword evidence="3 11" id="KW-1134">Transmembrane beta strand</keyword>
<keyword evidence="8 12" id="KW-0798">TonB box</keyword>
<dbReference type="RefSeq" id="WP_422920840.1">
    <property type="nucleotide sequence ID" value="NZ_JAMZEJ010000009.1"/>
</dbReference>
<dbReference type="PROSITE" id="PS52016">
    <property type="entry name" value="TONB_DEPENDENT_REC_3"/>
    <property type="match status" value="1"/>
</dbReference>
<reference evidence="16 17" key="1">
    <citation type="submission" date="2022-06" db="EMBL/GenBank/DDBJ databases">
        <title>Rhizosaccharibacter gen. nov. sp. nov. KSS12, endophytic bacteria isolated from sugarcane.</title>
        <authorList>
            <person name="Pitiwittayakul N."/>
        </authorList>
    </citation>
    <scope>NUCLEOTIDE SEQUENCE [LARGE SCALE GENOMIC DNA]</scope>
    <source>
        <strain evidence="16 17">KSS12</strain>
    </source>
</reference>
<proteinExistence type="inferred from homology"/>
<evidence type="ECO:0000256" key="11">
    <source>
        <dbReference type="PROSITE-ProRule" id="PRU01360"/>
    </source>
</evidence>